<sequence>MPLVSTWLFPSVIMAVFRRILPSILDYCRRLFSMINSDTPMSIYLSLHRSVIDPSDLVRTWVGSSPAFTAAAFGYILHLRDVGG</sequence>
<keyword evidence="2" id="KW-1185">Reference proteome</keyword>
<evidence type="ECO:0000313" key="1">
    <source>
        <dbReference type="EMBL" id="KAF8888476.1"/>
    </source>
</evidence>
<reference evidence="1" key="1">
    <citation type="submission" date="2020-11" db="EMBL/GenBank/DDBJ databases">
        <authorList>
            <consortium name="DOE Joint Genome Institute"/>
            <person name="Ahrendt S."/>
            <person name="Riley R."/>
            <person name="Andreopoulos W."/>
            <person name="LaButti K."/>
            <person name="Pangilinan J."/>
            <person name="Ruiz-duenas F.J."/>
            <person name="Barrasa J.M."/>
            <person name="Sanchez-Garcia M."/>
            <person name="Camarero S."/>
            <person name="Miyauchi S."/>
            <person name="Serrano A."/>
            <person name="Linde D."/>
            <person name="Babiker R."/>
            <person name="Drula E."/>
            <person name="Ayuso-Fernandez I."/>
            <person name="Pacheco R."/>
            <person name="Padilla G."/>
            <person name="Ferreira P."/>
            <person name="Barriuso J."/>
            <person name="Kellner H."/>
            <person name="Castanera R."/>
            <person name="Alfaro M."/>
            <person name="Ramirez L."/>
            <person name="Pisabarro A.G."/>
            <person name="Kuo A."/>
            <person name="Tritt A."/>
            <person name="Lipzen A."/>
            <person name="He G."/>
            <person name="Yan M."/>
            <person name="Ng V."/>
            <person name="Cullen D."/>
            <person name="Martin F."/>
            <person name="Rosso M.-N."/>
            <person name="Henrissat B."/>
            <person name="Hibbett D."/>
            <person name="Martinez A.T."/>
            <person name="Grigoriev I.V."/>
        </authorList>
    </citation>
    <scope>NUCLEOTIDE SEQUENCE</scope>
    <source>
        <strain evidence="1">AH 44721</strain>
    </source>
</reference>
<name>A0A9P5NIJ6_GYMJU</name>
<gene>
    <name evidence="1" type="ORF">CPB84DRAFT_1786161</name>
</gene>
<dbReference type="EMBL" id="JADNYJ010000084">
    <property type="protein sequence ID" value="KAF8888476.1"/>
    <property type="molecule type" value="Genomic_DNA"/>
</dbReference>
<dbReference type="AlphaFoldDB" id="A0A9P5NIJ6"/>
<comment type="caution">
    <text evidence="1">The sequence shown here is derived from an EMBL/GenBank/DDBJ whole genome shotgun (WGS) entry which is preliminary data.</text>
</comment>
<protein>
    <submittedName>
        <fullName evidence="1">Uncharacterized protein</fullName>
    </submittedName>
</protein>
<proteinExistence type="predicted"/>
<accession>A0A9P5NIJ6</accession>
<dbReference type="Proteomes" id="UP000724874">
    <property type="component" value="Unassembled WGS sequence"/>
</dbReference>
<evidence type="ECO:0000313" key="2">
    <source>
        <dbReference type="Proteomes" id="UP000724874"/>
    </source>
</evidence>
<organism evidence="1 2">
    <name type="scientific">Gymnopilus junonius</name>
    <name type="common">Spectacular rustgill mushroom</name>
    <name type="synonym">Gymnopilus spectabilis subsp. junonius</name>
    <dbReference type="NCBI Taxonomy" id="109634"/>
    <lineage>
        <taxon>Eukaryota</taxon>
        <taxon>Fungi</taxon>
        <taxon>Dikarya</taxon>
        <taxon>Basidiomycota</taxon>
        <taxon>Agaricomycotina</taxon>
        <taxon>Agaricomycetes</taxon>
        <taxon>Agaricomycetidae</taxon>
        <taxon>Agaricales</taxon>
        <taxon>Agaricineae</taxon>
        <taxon>Hymenogastraceae</taxon>
        <taxon>Gymnopilus</taxon>
    </lineage>
</organism>